<dbReference type="OrthoDB" id="8951748at2"/>
<feature type="region of interest" description="Disordered" evidence="1">
    <location>
        <begin position="314"/>
        <end position="339"/>
    </location>
</feature>
<sequence length="437" mass="48047">MQQEKSIIGETRIRLPISGRIRPGLKALTKKAASNPEAKKIYDEGVEAGLPFEDIERQIEEKTSIKGALAPKNTPFFVVHRHDFVVPETADRILDLYGEDRGDGVKRLYRFPVVFIADHWLAAIPHALRCFTSSELKYWSEYAKDGRRLCKTYGEVEIDPRSKRAKRVFGGRPVVLRKENDGLCDPNDCPEYQARQCNLTGEFLFFIPGIQGAGLISLPTTSFYAMNYARGKLEMVAAMRGGRIAGLMNGKPFFEIGKRLHEISMLDPETGEPRKVSQWLIELETTLDPVSLMRPGDEHEAAALLGCAAPARGSEPAALPAQTAENATAEDAPEDVADAPTPREALAEENPANAKSGDGGFSLKDRRKLVRDLIRASGLEMDEVVAYANAIYGEGWGKDPERIERVIDELDPIAENPSLASAWREKARAVASGGGSG</sequence>
<evidence type="ECO:0000256" key="1">
    <source>
        <dbReference type="SAM" id="MobiDB-lite"/>
    </source>
</evidence>
<evidence type="ECO:0000313" key="2">
    <source>
        <dbReference type="EMBL" id="TXF11636.1"/>
    </source>
</evidence>
<comment type="caution">
    <text evidence="2">The sequence shown here is derived from an EMBL/GenBank/DDBJ whole genome shotgun (WGS) entry which is preliminary data.</text>
</comment>
<dbReference type="AlphaFoldDB" id="A0A5C7EWN5"/>
<keyword evidence="3" id="KW-1185">Reference proteome</keyword>
<accession>A0A5C7EWN5</accession>
<reference evidence="2 3" key="1">
    <citation type="submission" date="2019-08" db="EMBL/GenBank/DDBJ databases">
        <title>Pelomicrobium methylotrophicum gen. nov., sp. nov. a moderately thermophilic, facultatively anaerobic, lithoautotrophic and methylotrophic bacterium isolated from a terrestrial mud volcano.</title>
        <authorList>
            <person name="Slobodkina G.B."/>
            <person name="Merkel A.Y."/>
            <person name="Slobodkin A.I."/>
        </authorList>
    </citation>
    <scope>NUCLEOTIDE SEQUENCE [LARGE SCALE GENOMIC DNA]</scope>
    <source>
        <strain evidence="2 3">SM250</strain>
    </source>
</reference>
<evidence type="ECO:0000313" key="3">
    <source>
        <dbReference type="Proteomes" id="UP000321201"/>
    </source>
</evidence>
<organism evidence="2 3">
    <name type="scientific">Pelomicrobium methylotrophicum</name>
    <dbReference type="NCBI Taxonomy" id="2602750"/>
    <lineage>
        <taxon>Bacteria</taxon>
        <taxon>Pseudomonadati</taxon>
        <taxon>Pseudomonadota</taxon>
        <taxon>Hydrogenophilia</taxon>
        <taxon>Hydrogenophilia incertae sedis</taxon>
        <taxon>Pelomicrobium</taxon>
    </lineage>
</organism>
<gene>
    <name evidence="2" type="ORF">FR698_09870</name>
</gene>
<dbReference type="InterPro" id="IPR043991">
    <property type="entry name" value="Gp3-like"/>
</dbReference>
<dbReference type="Proteomes" id="UP000321201">
    <property type="component" value="Unassembled WGS sequence"/>
</dbReference>
<dbReference type="Pfam" id="PF18897">
    <property type="entry name" value="Gp3-like"/>
    <property type="match status" value="1"/>
</dbReference>
<proteinExistence type="predicted"/>
<name>A0A5C7EWN5_9PROT</name>
<dbReference type="InParanoid" id="A0A5C7EWN5"/>
<dbReference type="EMBL" id="VPFL01000012">
    <property type="protein sequence ID" value="TXF11636.1"/>
    <property type="molecule type" value="Genomic_DNA"/>
</dbReference>
<protein>
    <submittedName>
        <fullName evidence="2">Uncharacterized protein</fullName>
    </submittedName>
</protein>
<dbReference type="RefSeq" id="WP_147800035.1">
    <property type="nucleotide sequence ID" value="NZ_VPFL01000012.1"/>
</dbReference>